<keyword evidence="1" id="KW-0472">Membrane</keyword>
<organism evidence="2 3">
    <name type="scientific">Pseudacidovorax intermedius</name>
    <dbReference type="NCBI Taxonomy" id="433924"/>
    <lineage>
        <taxon>Bacteria</taxon>
        <taxon>Pseudomonadati</taxon>
        <taxon>Pseudomonadota</taxon>
        <taxon>Betaproteobacteria</taxon>
        <taxon>Burkholderiales</taxon>
        <taxon>Comamonadaceae</taxon>
        <taxon>Pseudacidovorax</taxon>
    </lineage>
</organism>
<evidence type="ECO:0000256" key="1">
    <source>
        <dbReference type="SAM" id="Phobius"/>
    </source>
</evidence>
<proteinExistence type="predicted"/>
<name>A0A370FK40_9BURK</name>
<dbReference type="OrthoDB" id="7064412at2"/>
<sequence>MNYAAIWLRTFLVGFVVVSVLLVLTLFTPVPYGDLTRIGRLSDAEFGWQQPAPPAPPAESLKSSPLSDADIVVVGDSFSMTLYWQSTLVRAGYKVSTIYWGQVGYLCGDFSQWLQRAGFRGRLVIAESVERLLDERVRKSDSCATMGKKPPDVKAEPFIRPLVGVPDLGLNWSAKLTTGLITYRNMKAVHKSHTDLQFGDDTQVRFVPDGCKQFSHHLCERALFFKEDLTNGPLTAQTFEHMVSFTRSQPIPILWMVIPNKTTVYLDPSYSDAFLARFRPSGLGPDLFAYAQAARHQVRDLYFPNDTHFSMHGQYALGDIMLKEVQARLGVAKAP</sequence>
<evidence type="ECO:0000313" key="2">
    <source>
        <dbReference type="EMBL" id="RDI26352.1"/>
    </source>
</evidence>
<dbReference type="AlphaFoldDB" id="A0A370FK40"/>
<keyword evidence="1" id="KW-0812">Transmembrane</keyword>
<evidence type="ECO:0000313" key="3">
    <source>
        <dbReference type="Proteomes" id="UP000255265"/>
    </source>
</evidence>
<feature type="transmembrane region" description="Helical" evidence="1">
    <location>
        <begin position="6"/>
        <end position="27"/>
    </location>
</feature>
<dbReference type="RefSeq" id="WP_017759281.1">
    <property type="nucleotide sequence ID" value="NZ_QQAV01000003.1"/>
</dbReference>
<comment type="caution">
    <text evidence="2">The sequence shown here is derived from an EMBL/GenBank/DDBJ whole genome shotgun (WGS) entry which is preliminary data.</text>
</comment>
<reference evidence="2 3" key="1">
    <citation type="submission" date="2018-07" db="EMBL/GenBank/DDBJ databases">
        <title>Genomic Encyclopedia of Type Strains, Phase IV (KMG-IV): sequencing the most valuable type-strain genomes for metagenomic binning, comparative biology and taxonomic classification.</title>
        <authorList>
            <person name="Goeker M."/>
        </authorList>
    </citation>
    <scope>NUCLEOTIDE SEQUENCE [LARGE SCALE GENOMIC DNA]</scope>
    <source>
        <strain evidence="2 3">DSM 21352</strain>
    </source>
</reference>
<gene>
    <name evidence="2" type="ORF">DFR41_103513</name>
</gene>
<evidence type="ECO:0008006" key="4">
    <source>
        <dbReference type="Google" id="ProtNLM"/>
    </source>
</evidence>
<dbReference type="EMBL" id="QQAV01000003">
    <property type="protein sequence ID" value="RDI26352.1"/>
    <property type="molecule type" value="Genomic_DNA"/>
</dbReference>
<protein>
    <recommendedName>
        <fullName evidence="4">AlgX/AlgJ SGNH hydrolase-like domain-containing protein</fullName>
    </recommendedName>
</protein>
<keyword evidence="3" id="KW-1185">Reference proteome</keyword>
<dbReference type="Proteomes" id="UP000255265">
    <property type="component" value="Unassembled WGS sequence"/>
</dbReference>
<keyword evidence="1" id="KW-1133">Transmembrane helix</keyword>
<dbReference type="STRING" id="433924.NS331_11985"/>
<accession>A0A370FK40</accession>